<dbReference type="Proteomes" id="UP000195667">
    <property type="component" value="Unassembled WGS sequence"/>
</dbReference>
<organism evidence="2 3">
    <name type="scientific">Crenothrix polyspora</name>
    <dbReference type="NCBI Taxonomy" id="360316"/>
    <lineage>
        <taxon>Bacteria</taxon>
        <taxon>Pseudomonadati</taxon>
        <taxon>Pseudomonadota</taxon>
        <taxon>Gammaproteobacteria</taxon>
        <taxon>Methylococcales</taxon>
        <taxon>Crenotrichaceae</taxon>
        <taxon>Crenothrix</taxon>
    </lineage>
</organism>
<keyword evidence="3" id="KW-1185">Reference proteome</keyword>
<protein>
    <submittedName>
        <fullName evidence="2">Uncharacterized protein</fullName>
    </submittedName>
</protein>
<evidence type="ECO:0000313" key="3">
    <source>
        <dbReference type="Proteomes" id="UP000195667"/>
    </source>
</evidence>
<keyword evidence="1" id="KW-0175">Coiled coil</keyword>
<feature type="coiled-coil region" evidence="1">
    <location>
        <begin position="132"/>
        <end position="179"/>
    </location>
</feature>
<dbReference type="EMBL" id="FUKI01000002">
    <property type="protein sequence ID" value="SJM89227.1"/>
    <property type="molecule type" value="Genomic_DNA"/>
</dbReference>
<name>A0A1R4GZ07_9GAMM</name>
<evidence type="ECO:0000313" key="2">
    <source>
        <dbReference type="EMBL" id="SJM89227.1"/>
    </source>
</evidence>
<evidence type="ECO:0000256" key="1">
    <source>
        <dbReference type="SAM" id="Coils"/>
    </source>
</evidence>
<dbReference type="RefSeq" id="WP_087142041.1">
    <property type="nucleotide sequence ID" value="NZ_FUKI01000002.1"/>
</dbReference>
<accession>A0A1R4GZ07</accession>
<gene>
    <name evidence="2" type="ORF">CRENPOLYSF1_100083</name>
</gene>
<dbReference type="AlphaFoldDB" id="A0A1R4GZ07"/>
<reference evidence="3" key="1">
    <citation type="submission" date="2017-02" db="EMBL/GenBank/DDBJ databases">
        <authorList>
            <person name="Daims H."/>
        </authorList>
    </citation>
    <scope>NUCLEOTIDE SEQUENCE [LARGE SCALE GENOMIC DNA]</scope>
</reference>
<dbReference type="OrthoDB" id="9812349at2"/>
<sequence length="348" mass="39847">MTLFDVYVNGINPQRLGELETIKKNVALALSQQQDLERLLYPASGSVCIQKNISESAARKTSAILTKMGLLCSHQPSKQNYWQNLSLVPLEKMESIVIEEVFVCPACGQQQALNAKAEPKFCPFCNVYVNKYREEEREKKEYEVIHQKMQRLAQASIDYEKQQQREKEERRRKALLEERIAKEMGLRYSFGWRSIFHIVKLARKHYEVTLATTVFFAVLAGAIYQYEPRQNTNTQDFTFAIPEQSSVPRAITQQEPFTQRDMLDASATELSTQKIQTPAQIEAKHNRTRILGFMNTIGLDAGDRTAVTHANLVTPENRLFLDNLYGELSADVEWDSFITSTSNHIKTG</sequence>
<proteinExistence type="predicted"/>